<comment type="subcellular location">
    <subcellularLocation>
        <location evidence="1">Cell membrane</location>
        <topology evidence="1">Multi-pass membrane protein</topology>
    </subcellularLocation>
</comment>
<evidence type="ECO:0000256" key="6">
    <source>
        <dbReference type="ARBA" id="ARBA00022989"/>
    </source>
</evidence>
<dbReference type="Pfam" id="PF03547">
    <property type="entry name" value="Mem_trans"/>
    <property type="match status" value="1"/>
</dbReference>
<keyword evidence="7 8" id="KW-0472">Membrane</keyword>
<sequence>ASLPLGLLCVGAALKPQELGGEVAALGWNCAARLLAMPLLAFAIARGLGLPSMESAVLVLFFALPTAPTAYVLTRQLGGDGHLMAGIITLQTLLSGATLVGVLLVLQGSP</sequence>
<feature type="non-terminal residue" evidence="9">
    <location>
        <position position="1"/>
    </location>
</feature>
<dbReference type="GO" id="GO:0005886">
    <property type="term" value="C:plasma membrane"/>
    <property type="evidence" value="ECO:0007669"/>
    <property type="project" value="UniProtKB-SubCell"/>
</dbReference>
<evidence type="ECO:0000256" key="4">
    <source>
        <dbReference type="ARBA" id="ARBA00022475"/>
    </source>
</evidence>
<evidence type="ECO:0000256" key="3">
    <source>
        <dbReference type="ARBA" id="ARBA00022448"/>
    </source>
</evidence>
<evidence type="ECO:0000313" key="10">
    <source>
        <dbReference type="Proteomes" id="UP000270834"/>
    </source>
</evidence>
<evidence type="ECO:0000313" key="9">
    <source>
        <dbReference type="EMBL" id="RMS44588.1"/>
    </source>
</evidence>
<protein>
    <recommendedName>
        <fullName evidence="11">AEC family transporter</fullName>
    </recommendedName>
</protein>
<keyword evidence="5 8" id="KW-0812">Transmembrane</keyword>
<reference evidence="9 10" key="1">
    <citation type="submission" date="2018-08" db="EMBL/GenBank/DDBJ databases">
        <title>Recombination of ecologically and evolutionarily significant loci maintains genetic cohesion in the Pseudomonas syringae species complex.</title>
        <authorList>
            <person name="Dillon M."/>
            <person name="Thakur S."/>
            <person name="Almeida R.N.D."/>
            <person name="Weir B.S."/>
            <person name="Guttman D.S."/>
        </authorList>
    </citation>
    <scope>NUCLEOTIDE SEQUENCE [LARGE SCALE GENOMIC DNA]</scope>
    <source>
        <strain evidence="9 10">ICMP 7846</strain>
    </source>
</reference>
<keyword evidence="4" id="KW-1003">Cell membrane</keyword>
<evidence type="ECO:0000256" key="8">
    <source>
        <dbReference type="SAM" id="Phobius"/>
    </source>
</evidence>
<keyword evidence="6 8" id="KW-1133">Transmembrane helix</keyword>
<dbReference type="GO" id="GO:0055085">
    <property type="term" value="P:transmembrane transport"/>
    <property type="evidence" value="ECO:0007669"/>
    <property type="project" value="InterPro"/>
</dbReference>
<evidence type="ECO:0000256" key="7">
    <source>
        <dbReference type="ARBA" id="ARBA00023136"/>
    </source>
</evidence>
<proteinExistence type="inferred from homology"/>
<comment type="similarity">
    <text evidence="2">Belongs to the auxin efflux carrier (TC 2.A.69) family.</text>
</comment>
<comment type="caution">
    <text evidence="9">The sequence shown here is derived from an EMBL/GenBank/DDBJ whole genome shotgun (WGS) entry which is preliminary data.</text>
</comment>
<dbReference type="PANTHER" id="PTHR36838">
    <property type="entry name" value="AUXIN EFFLUX CARRIER FAMILY PROTEIN"/>
    <property type="match status" value="1"/>
</dbReference>
<organism evidence="9 10">
    <name type="scientific">Pseudomonas aeruginosa</name>
    <dbReference type="NCBI Taxonomy" id="287"/>
    <lineage>
        <taxon>Bacteria</taxon>
        <taxon>Pseudomonadati</taxon>
        <taxon>Pseudomonadota</taxon>
        <taxon>Gammaproteobacteria</taxon>
        <taxon>Pseudomonadales</taxon>
        <taxon>Pseudomonadaceae</taxon>
        <taxon>Pseudomonas</taxon>
    </lineage>
</organism>
<evidence type="ECO:0000256" key="5">
    <source>
        <dbReference type="ARBA" id="ARBA00022692"/>
    </source>
</evidence>
<feature type="transmembrane region" description="Helical" evidence="8">
    <location>
        <begin position="26"/>
        <end position="45"/>
    </location>
</feature>
<dbReference type="AlphaFoldDB" id="A0A3M5D5E2"/>
<dbReference type="PANTHER" id="PTHR36838:SF4">
    <property type="entry name" value="AUXIN EFFLUX CARRIER FAMILY PROTEIN"/>
    <property type="match status" value="1"/>
</dbReference>
<evidence type="ECO:0008006" key="11">
    <source>
        <dbReference type="Google" id="ProtNLM"/>
    </source>
</evidence>
<dbReference type="RefSeq" id="WP_208530230.1">
    <property type="nucleotide sequence ID" value="NZ_CAADKA010000800.1"/>
</dbReference>
<feature type="transmembrane region" description="Helical" evidence="8">
    <location>
        <begin position="57"/>
        <end position="77"/>
    </location>
</feature>
<dbReference type="EMBL" id="RBSQ01001406">
    <property type="protein sequence ID" value="RMS44588.1"/>
    <property type="molecule type" value="Genomic_DNA"/>
</dbReference>
<dbReference type="Proteomes" id="UP000270834">
    <property type="component" value="Unassembled WGS sequence"/>
</dbReference>
<accession>A0A3M5D5E2</accession>
<evidence type="ECO:0000256" key="2">
    <source>
        <dbReference type="ARBA" id="ARBA00010145"/>
    </source>
</evidence>
<keyword evidence="3" id="KW-0813">Transport</keyword>
<dbReference type="Gene3D" id="1.20.1530.20">
    <property type="match status" value="1"/>
</dbReference>
<evidence type="ECO:0000256" key="1">
    <source>
        <dbReference type="ARBA" id="ARBA00004651"/>
    </source>
</evidence>
<feature type="transmembrane region" description="Helical" evidence="8">
    <location>
        <begin position="83"/>
        <end position="106"/>
    </location>
</feature>
<dbReference type="InterPro" id="IPR004776">
    <property type="entry name" value="Mem_transp_PIN-like"/>
</dbReference>
<gene>
    <name evidence="9" type="ORF">ALP65_00776</name>
</gene>
<dbReference type="InterPro" id="IPR038770">
    <property type="entry name" value="Na+/solute_symporter_sf"/>
</dbReference>
<name>A0A3M5D5E2_PSEAI</name>